<proteinExistence type="predicted"/>
<dbReference type="EMBL" id="LATX01002191">
    <property type="protein sequence ID" value="KTB33107.1"/>
    <property type="molecule type" value="Genomic_DNA"/>
</dbReference>
<feature type="region of interest" description="Disordered" evidence="1">
    <location>
        <begin position="245"/>
        <end position="294"/>
    </location>
</feature>
<name>A0A0W0F9T0_MONRR</name>
<evidence type="ECO:0008006" key="4">
    <source>
        <dbReference type="Google" id="ProtNLM"/>
    </source>
</evidence>
<comment type="caution">
    <text evidence="2">The sequence shown here is derived from an EMBL/GenBank/DDBJ whole genome shotgun (WGS) entry which is preliminary data.</text>
</comment>
<dbReference type="Proteomes" id="UP000054988">
    <property type="component" value="Unassembled WGS sequence"/>
</dbReference>
<reference evidence="2 3" key="1">
    <citation type="submission" date="2015-12" db="EMBL/GenBank/DDBJ databases">
        <title>Draft genome sequence of Moniliophthora roreri, the causal agent of frosty pod rot of cacao.</title>
        <authorList>
            <person name="Aime M.C."/>
            <person name="Diaz-Valderrama J.R."/>
            <person name="Kijpornyongpan T."/>
            <person name="Phillips-Mora W."/>
        </authorList>
    </citation>
    <scope>NUCLEOTIDE SEQUENCE [LARGE SCALE GENOMIC DNA]</scope>
    <source>
        <strain evidence="2 3">MCA 2952</strain>
    </source>
</reference>
<accession>A0A0W0F9T0</accession>
<evidence type="ECO:0000313" key="2">
    <source>
        <dbReference type="EMBL" id="KTB33107.1"/>
    </source>
</evidence>
<dbReference type="AlphaFoldDB" id="A0A0W0F9T0"/>
<gene>
    <name evidence="2" type="ORF">WG66_14297</name>
</gene>
<protein>
    <recommendedName>
        <fullName evidence="4">HAT C-terminal dimerisation domain-containing protein</fullName>
    </recommendedName>
</protein>
<feature type="compositionally biased region" description="Basic and acidic residues" evidence="1">
    <location>
        <begin position="249"/>
        <end position="280"/>
    </location>
</feature>
<evidence type="ECO:0000256" key="1">
    <source>
        <dbReference type="SAM" id="MobiDB-lite"/>
    </source>
</evidence>
<evidence type="ECO:0000313" key="3">
    <source>
        <dbReference type="Proteomes" id="UP000054988"/>
    </source>
</evidence>
<sequence>MEKRLQNLLKNEYGEVYDEEERTIKEAKKIIAKRNPELASCTPKEAKEVLKVQLDGFLHSRALFNKSLESTQTLRDWWMNIGCQAQKDGNVLAALAVKLYSVCPTSMVDEQQMSVISWLNSPKGNGQWVATIQNLAIIHSVHMLQTKSQQKCPMTVSWCDIKEVIGWHATTATPAAKVIDITSDDSGTNSEDEDGEDNDVDLLIEDSDKSAMDNMKWVDELAQPAPSTANGSSFDVEEDMDLAGFHYILADEHPKEPSVEGKSTEKRKDGSQEGKGKEKMSATVATEAVDWDAE</sequence>
<organism evidence="2 3">
    <name type="scientific">Moniliophthora roreri</name>
    <name type="common">Frosty pod rot fungus</name>
    <name type="synonym">Monilia roreri</name>
    <dbReference type="NCBI Taxonomy" id="221103"/>
    <lineage>
        <taxon>Eukaryota</taxon>
        <taxon>Fungi</taxon>
        <taxon>Dikarya</taxon>
        <taxon>Basidiomycota</taxon>
        <taxon>Agaricomycotina</taxon>
        <taxon>Agaricomycetes</taxon>
        <taxon>Agaricomycetidae</taxon>
        <taxon>Agaricales</taxon>
        <taxon>Marasmiineae</taxon>
        <taxon>Marasmiaceae</taxon>
        <taxon>Moniliophthora</taxon>
    </lineage>
</organism>